<dbReference type="EMBL" id="CAMXCT030004312">
    <property type="protein sequence ID" value="CAL4795832.1"/>
    <property type="molecule type" value="Genomic_DNA"/>
</dbReference>
<dbReference type="EMBL" id="CAMXCT010004312">
    <property type="protein sequence ID" value="CAI4008520.1"/>
    <property type="molecule type" value="Genomic_DNA"/>
</dbReference>
<dbReference type="AlphaFoldDB" id="A0A9P1DF28"/>
<evidence type="ECO:0000313" key="4">
    <source>
        <dbReference type="EMBL" id="CAL4795832.1"/>
    </source>
</evidence>
<protein>
    <submittedName>
        <fullName evidence="4">HPt domain-containing protein</fullName>
    </submittedName>
</protein>
<dbReference type="SUPFAM" id="SSF47226">
    <property type="entry name" value="Histidine-containing phosphotransfer domain, HPT domain"/>
    <property type="match status" value="1"/>
</dbReference>
<evidence type="ECO:0000259" key="2">
    <source>
        <dbReference type="PROSITE" id="PS50894"/>
    </source>
</evidence>
<feature type="domain" description="HPt" evidence="2">
    <location>
        <begin position="28"/>
        <end position="123"/>
    </location>
</feature>
<keyword evidence="5" id="KW-1185">Reference proteome</keyword>
<dbReference type="Gene3D" id="1.20.120.160">
    <property type="entry name" value="HPT domain"/>
    <property type="match status" value="1"/>
</dbReference>
<dbReference type="InterPro" id="IPR036641">
    <property type="entry name" value="HPT_dom_sf"/>
</dbReference>
<dbReference type="GO" id="GO:0000160">
    <property type="term" value="P:phosphorelay signal transduction system"/>
    <property type="evidence" value="ECO:0007669"/>
    <property type="project" value="InterPro"/>
</dbReference>
<organism evidence="3">
    <name type="scientific">Cladocopium goreaui</name>
    <dbReference type="NCBI Taxonomy" id="2562237"/>
    <lineage>
        <taxon>Eukaryota</taxon>
        <taxon>Sar</taxon>
        <taxon>Alveolata</taxon>
        <taxon>Dinophyceae</taxon>
        <taxon>Suessiales</taxon>
        <taxon>Symbiodiniaceae</taxon>
        <taxon>Cladocopium</taxon>
    </lineage>
</organism>
<reference evidence="3" key="1">
    <citation type="submission" date="2022-10" db="EMBL/GenBank/DDBJ databases">
        <authorList>
            <person name="Chen Y."/>
            <person name="Dougan E. K."/>
            <person name="Chan C."/>
            <person name="Rhodes N."/>
            <person name="Thang M."/>
        </authorList>
    </citation>
    <scope>NUCLEOTIDE SEQUENCE</scope>
</reference>
<proteinExistence type="predicted"/>
<dbReference type="InterPro" id="IPR008207">
    <property type="entry name" value="Sig_transdc_His_kin_Hpt_dom"/>
</dbReference>
<dbReference type="Pfam" id="PF01627">
    <property type="entry name" value="Hpt"/>
    <property type="match status" value="1"/>
</dbReference>
<gene>
    <name evidence="3" type="ORF">C1SCF055_LOCUS33958</name>
</gene>
<comment type="caution">
    <text evidence="3">The sequence shown here is derived from an EMBL/GenBank/DDBJ whole genome shotgun (WGS) entry which is preliminary data.</text>
</comment>
<evidence type="ECO:0000256" key="1">
    <source>
        <dbReference type="PROSITE-ProRule" id="PRU00110"/>
    </source>
</evidence>
<sequence>MPNEKLAHGAHGDLQHMDWTKAMGNHQTEEQLRAFLAEYPADLRRKVQEMRQALESADYERLQEAAQQVMGSASFVGAMRLHDFVSDLVEALDLDSAKVSIADKTAKAAEEAEELERELVKAGFTQDYDMQKICLKEENPTKAENGASKKGQAYCALL</sequence>
<dbReference type="OrthoDB" id="438711at2759"/>
<evidence type="ECO:0000313" key="3">
    <source>
        <dbReference type="EMBL" id="CAI4008520.1"/>
    </source>
</evidence>
<evidence type="ECO:0000313" key="5">
    <source>
        <dbReference type="Proteomes" id="UP001152797"/>
    </source>
</evidence>
<dbReference type="EMBL" id="CAMXCT020004312">
    <property type="protein sequence ID" value="CAL1161895.1"/>
    <property type="molecule type" value="Genomic_DNA"/>
</dbReference>
<name>A0A9P1DF28_9DINO</name>
<reference evidence="4 5" key="2">
    <citation type="submission" date="2024-05" db="EMBL/GenBank/DDBJ databases">
        <authorList>
            <person name="Chen Y."/>
            <person name="Shah S."/>
            <person name="Dougan E. K."/>
            <person name="Thang M."/>
            <person name="Chan C."/>
        </authorList>
    </citation>
    <scope>NUCLEOTIDE SEQUENCE [LARGE SCALE GENOMIC DNA]</scope>
</reference>
<dbReference type="Proteomes" id="UP001152797">
    <property type="component" value="Unassembled WGS sequence"/>
</dbReference>
<accession>A0A9P1DF28</accession>
<comment type="caution">
    <text evidence="1">Lacks conserved residue(s) required for the propagation of feature annotation.</text>
</comment>
<dbReference type="PROSITE" id="PS50894">
    <property type="entry name" value="HPT"/>
    <property type="match status" value="1"/>
</dbReference>